<dbReference type="Proteomes" id="UP000566995">
    <property type="component" value="Unassembled WGS sequence"/>
</dbReference>
<dbReference type="InterPro" id="IPR000182">
    <property type="entry name" value="GNAT_dom"/>
</dbReference>
<dbReference type="PROSITE" id="PS51186">
    <property type="entry name" value="GNAT"/>
    <property type="match status" value="1"/>
</dbReference>
<dbReference type="GO" id="GO:0016747">
    <property type="term" value="F:acyltransferase activity, transferring groups other than amino-acyl groups"/>
    <property type="evidence" value="ECO:0007669"/>
    <property type="project" value="InterPro"/>
</dbReference>
<evidence type="ECO:0000259" key="1">
    <source>
        <dbReference type="PROSITE" id="PS51186"/>
    </source>
</evidence>
<name>A0A7W7NYB0_PSENT</name>
<protein>
    <submittedName>
        <fullName evidence="2">GNAT superfamily N-acetyltransferase</fullName>
    </submittedName>
</protein>
<sequence length="348" mass="38461">MDFKYALTCQALRSRADNGEAIWHSLMGRATRISQAEFERNCDPSAWLDDGESLDDLVRAYEDVVFYVARFDEEVVFFAQHSGFEFFFTVDGRAPKSSDPSAAIAQREWLYSNSASRILLGPNDGRLAGQNGDERIAAPIRHDIRQIQGTVTRFVLYKDGEAVAGVAVDKEKVVQGIYVLRDLRGNGLAQDLANEVSNYLEGVTVATHLSEAELKFFRDFEGAKSGPHMGYRVVAFDPDTQKVSTLYGAESVDLELGRVLAPKGGLYLGTDVGFTEYYTGMSDLADLILEVEYRPEDIIQGTISPNSEIVVSKGVLRGAKFADEDAQEEYGHLLQLVSPKATNEGFEP</sequence>
<feature type="domain" description="N-acetyltransferase" evidence="1">
    <location>
        <begin position="90"/>
        <end position="253"/>
    </location>
</feature>
<dbReference type="AlphaFoldDB" id="A0A7W7NYB0"/>
<dbReference type="InterPro" id="IPR016181">
    <property type="entry name" value="Acyl_CoA_acyltransferase"/>
</dbReference>
<reference evidence="2 3" key="1">
    <citation type="submission" date="2020-08" db="EMBL/GenBank/DDBJ databases">
        <title>Functional genomics of gut bacteria from endangered species of beetles.</title>
        <authorList>
            <person name="Carlos-Shanley C."/>
        </authorList>
    </citation>
    <scope>NUCLEOTIDE SEQUENCE [LARGE SCALE GENOMIC DNA]</scope>
    <source>
        <strain evidence="2 3">S00179</strain>
    </source>
</reference>
<comment type="caution">
    <text evidence="2">The sequence shown here is derived from an EMBL/GenBank/DDBJ whole genome shotgun (WGS) entry which is preliminary data.</text>
</comment>
<organism evidence="2 3">
    <name type="scientific">Pseudomonas nitroreducens</name>
    <dbReference type="NCBI Taxonomy" id="46680"/>
    <lineage>
        <taxon>Bacteria</taxon>
        <taxon>Pseudomonadati</taxon>
        <taxon>Pseudomonadota</taxon>
        <taxon>Gammaproteobacteria</taxon>
        <taxon>Pseudomonadales</taxon>
        <taxon>Pseudomonadaceae</taxon>
        <taxon>Pseudomonas</taxon>
    </lineage>
</organism>
<accession>A0A7W7NYB0</accession>
<dbReference type="EMBL" id="JACHLI010000001">
    <property type="protein sequence ID" value="MBB4861261.1"/>
    <property type="molecule type" value="Genomic_DNA"/>
</dbReference>
<gene>
    <name evidence="2" type="ORF">HNP46_000072</name>
</gene>
<keyword evidence="2" id="KW-0808">Transferase</keyword>
<dbReference type="RefSeq" id="WP_184585534.1">
    <property type="nucleotide sequence ID" value="NZ_JACHLI010000001.1"/>
</dbReference>
<dbReference type="SUPFAM" id="SSF55729">
    <property type="entry name" value="Acyl-CoA N-acyltransferases (Nat)"/>
    <property type="match status" value="1"/>
</dbReference>
<evidence type="ECO:0000313" key="2">
    <source>
        <dbReference type="EMBL" id="MBB4861261.1"/>
    </source>
</evidence>
<evidence type="ECO:0000313" key="3">
    <source>
        <dbReference type="Proteomes" id="UP000566995"/>
    </source>
</evidence>
<proteinExistence type="predicted"/>